<gene>
    <name evidence="11" type="ORF">E2I00_011112</name>
</gene>
<evidence type="ECO:0000313" key="12">
    <source>
        <dbReference type="Proteomes" id="UP000437017"/>
    </source>
</evidence>
<evidence type="ECO:0000256" key="4">
    <source>
        <dbReference type="ARBA" id="ARBA00012483"/>
    </source>
</evidence>
<feature type="transmembrane region" description="Helical" evidence="10">
    <location>
        <begin position="267"/>
        <end position="287"/>
    </location>
</feature>
<dbReference type="EC" id="2.3.2.27" evidence="4"/>
<evidence type="ECO:0000256" key="1">
    <source>
        <dbReference type="ARBA" id="ARBA00000900"/>
    </source>
</evidence>
<evidence type="ECO:0000313" key="11">
    <source>
        <dbReference type="EMBL" id="KAB0389095.1"/>
    </source>
</evidence>
<feature type="non-terminal residue" evidence="11">
    <location>
        <position position="293"/>
    </location>
</feature>
<protein>
    <recommendedName>
        <fullName evidence="4">RING-type E3 ubiquitin transferase</fullName>
        <ecNumber evidence="4">2.3.2.27</ecNumber>
    </recommendedName>
</protein>
<reference evidence="11 12" key="1">
    <citation type="journal article" date="2019" name="PLoS ONE">
        <title>Genomic analyses reveal an absence of contemporary introgressive admixture between fin whales and blue whales, despite known hybrids.</title>
        <authorList>
            <person name="Westbury M.V."/>
            <person name="Petersen B."/>
            <person name="Lorenzen E.D."/>
        </authorList>
    </citation>
    <scope>NUCLEOTIDE SEQUENCE [LARGE SCALE GENOMIC DNA]</scope>
    <source>
        <strain evidence="11">FinWhale-01</strain>
    </source>
</reference>
<evidence type="ECO:0000256" key="2">
    <source>
        <dbReference type="ARBA" id="ARBA00004127"/>
    </source>
</evidence>
<dbReference type="AlphaFoldDB" id="A0A643BN90"/>
<comment type="subcellular location">
    <subcellularLocation>
        <location evidence="2">Endomembrane system</location>
        <topology evidence="2">Multi-pass membrane protein</topology>
    </subcellularLocation>
</comment>
<dbReference type="PANTHER" id="PTHR15860:SF1">
    <property type="entry name" value="E3 UBIQUITIN-PROTEIN LIGASE RNFT1"/>
    <property type="match status" value="1"/>
</dbReference>
<dbReference type="GO" id="GO:1904294">
    <property type="term" value="P:positive regulation of ERAD pathway"/>
    <property type="evidence" value="ECO:0007669"/>
    <property type="project" value="InterPro"/>
</dbReference>
<evidence type="ECO:0000256" key="6">
    <source>
        <dbReference type="ARBA" id="ARBA00022692"/>
    </source>
</evidence>
<evidence type="ECO:0000256" key="9">
    <source>
        <dbReference type="ARBA" id="ARBA00023136"/>
    </source>
</evidence>
<keyword evidence="7" id="KW-0833">Ubl conjugation pathway</keyword>
<keyword evidence="12" id="KW-1185">Reference proteome</keyword>
<comment type="catalytic activity">
    <reaction evidence="1">
        <text>S-ubiquitinyl-[E2 ubiquitin-conjugating enzyme]-L-cysteine + [acceptor protein]-L-lysine = [E2 ubiquitin-conjugating enzyme]-L-cysteine + N(6)-ubiquitinyl-[acceptor protein]-L-lysine.</text>
        <dbReference type="EC" id="2.3.2.27"/>
    </reaction>
</comment>
<evidence type="ECO:0000256" key="7">
    <source>
        <dbReference type="ARBA" id="ARBA00022786"/>
    </source>
</evidence>
<dbReference type="InterPro" id="IPR044235">
    <property type="entry name" value="RNFT1/2"/>
</dbReference>
<evidence type="ECO:0000256" key="5">
    <source>
        <dbReference type="ARBA" id="ARBA00022679"/>
    </source>
</evidence>
<evidence type="ECO:0000256" key="10">
    <source>
        <dbReference type="SAM" id="Phobius"/>
    </source>
</evidence>
<dbReference type="EMBL" id="SGJD01008770">
    <property type="protein sequence ID" value="KAB0389095.1"/>
    <property type="molecule type" value="Genomic_DNA"/>
</dbReference>
<name>A0A643BN90_BALPH</name>
<evidence type="ECO:0000256" key="3">
    <source>
        <dbReference type="ARBA" id="ARBA00004906"/>
    </source>
</evidence>
<dbReference type="OrthoDB" id="9049620at2759"/>
<sequence length="293" mass="33902">MRGDRTLKQRNLDHRKVFKGHASQRLPTAQSFRNCRQLIGEASCFDSGDVHIQRNSIPRECAGNPSSRNIRSGVQSCTQERVHSRYRVTSTMKQGSLMILTRSLEIMGLQKSLFILILGVKLVIQHTTGVALGIGLLTTFLHETKSISNQVFLRERCSEIQCAWLLVFIAGSSILSYYTFYSQSLYYSLIFKKPALDLIRASGKYFNCWNYRLHSEIPLHGFKMPILLGYWYMILEELCQYYQTFVPIPVWFPYLISYGEFGNVTRWILGILLALLYLILKVLDFFAHLKTFR</sequence>
<keyword evidence="5" id="KW-0808">Transferase</keyword>
<organism evidence="11 12">
    <name type="scientific">Balaenoptera physalus</name>
    <name type="common">Fin whale</name>
    <name type="synonym">Balaena physalus</name>
    <dbReference type="NCBI Taxonomy" id="9770"/>
    <lineage>
        <taxon>Eukaryota</taxon>
        <taxon>Metazoa</taxon>
        <taxon>Chordata</taxon>
        <taxon>Craniata</taxon>
        <taxon>Vertebrata</taxon>
        <taxon>Euteleostomi</taxon>
        <taxon>Mammalia</taxon>
        <taxon>Eutheria</taxon>
        <taxon>Laurasiatheria</taxon>
        <taxon>Artiodactyla</taxon>
        <taxon>Whippomorpha</taxon>
        <taxon>Cetacea</taxon>
        <taxon>Mysticeti</taxon>
        <taxon>Balaenopteridae</taxon>
        <taxon>Balaenoptera</taxon>
    </lineage>
</organism>
<dbReference type="PANTHER" id="PTHR15860">
    <property type="entry name" value="UNCHARACTERIZED RING FINGER-CONTAINING PROTEIN"/>
    <property type="match status" value="1"/>
</dbReference>
<proteinExistence type="predicted"/>
<keyword evidence="6 10" id="KW-0812">Transmembrane</keyword>
<dbReference type="GO" id="GO:0005783">
    <property type="term" value="C:endoplasmic reticulum"/>
    <property type="evidence" value="ECO:0007669"/>
    <property type="project" value="TreeGrafter"/>
</dbReference>
<keyword evidence="8 10" id="KW-1133">Transmembrane helix</keyword>
<comment type="caution">
    <text evidence="11">The sequence shown here is derived from an EMBL/GenBank/DDBJ whole genome shotgun (WGS) entry which is preliminary data.</text>
</comment>
<evidence type="ECO:0000256" key="8">
    <source>
        <dbReference type="ARBA" id="ARBA00022989"/>
    </source>
</evidence>
<feature type="transmembrane region" description="Helical" evidence="10">
    <location>
        <begin position="123"/>
        <end position="141"/>
    </location>
</feature>
<keyword evidence="9 10" id="KW-0472">Membrane</keyword>
<feature type="transmembrane region" description="Helical" evidence="10">
    <location>
        <begin position="162"/>
        <end position="181"/>
    </location>
</feature>
<comment type="pathway">
    <text evidence="3">Protein modification; protein ubiquitination.</text>
</comment>
<accession>A0A643BN90</accession>
<dbReference type="GO" id="GO:0061630">
    <property type="term" value="F:ubiquitin protein ligase activity"/>
    <property type="evidence" value="ECO:0007669"/>
    <property type="project" value="UniProtKB-EC"/>
</dbReference>
<dbReference type="Proteomes" id="UP000437017">
    <property type="component" value="Unassembled WGS sequence"/>
</dbReference>